<name>A0A2H3JV11_WOLCO</name>
<sequence length="210" mass="23860">AVAVALTISLWDHALTIGDEIELVWRQPWTFLQLLVMINRYCGEASLIFIAYTFLRTHITTRCRAFGILVGAYCIINSASSQFALLLRIYGLWDGRKVVKYALVIGFVICFGITLTFAVATLGQTLDSLRYLQIINSCTTSAKLKSIVGVWGGMVLYDVYVFLLILTNEFTRPHRRNIDIIKALSRDGALTFLVRDIHILYCHKCNPFEW</sequence>
<dbReference type="OrthoDB" id="3263597at2759"/>
<evidence type="ECO:0000313" key="4">
    <source>
        <dbReference type="Proteomes" id="UP000218811"/>
    </source>
</evidence>
<proteinExistence type="predicted"/>
<dbReference type="Pfam" id="PF20151">
    <property type="entry name" value="DUF6533"/>
    <property type="match status" value="1"/>
</dbReference>
<dbReference type="EMBL" id="KB468053">
    <property type="protein sequence ID" value="PCH40554.1"/>
    <property type="molecule type" value="Genomic_DNA"/>
</dbReference>
<keyword evidence="4" id="KW-1185">Reference proteome</keyword>
<feature type="transmembrane region" description="Helical" evidence="1">
    <location>
        <begin position="101"/>
        <end position="123"/>
    </location>
</feature>
<feature type="non-terminal residue" evidence="3">
    <location>
        <position position="1"/>
    </location>
</feature>
<evidence type="ECO:0000313" key="3">
    <source>
        <dbReference type="EMBL" id="PCH40554.1"/>
    </source>
</evidence>
<dbReference type="AlphaFoldDB" id="A0A2H3JV11"/>
<keyword evidence="1" id="KW-0812">Transmembrane</keyword>
<accession>A0A2H3JV11</accession>
<keyword evidence="1" id="KW-1133">Transmembrane helix</keyword>
<evidence type="ECO:0000259" key="2">
    <source>
        <dbReference type="Pfam" id="PF20151"/>
    </source>
</evidence>
<gene>
    <name evidence="3" type="ORF">WOLCODRAFT_67498</name>
</gene>
<feature type="domain" description="DUF6533" evidence="2">
    <location>
        <begin position="4"/>
        <end position="43"/>
    </location>
</feature>
<protein>
    <recommendedName>
        <fullName evidence="2">DUF6533 domain-containing protein</fullName>
    </recommendedName>
</protein>
<organism evidence="3 4">
    <name type="scientific">Wolfiporia cocos (strain MD-104)</name>
    <name type="common">Brown rot fungus</name>
    <dbReference type="NCBI Taxonomy" id="742152"/>
    <lineage>
        <taxon>Eukaryota</taxon>
        <taxon>Fungi</taxon>
        <taxon>Dikarya</taxon>
        <taxon>Basidiomycota</taxon>
        <taxon>Agaricomycotina</taxon>
        <taxon>Agaricomycetes</taxon>
        <taxon>Polyporales</taxon>
        <taxon>Phaeolaceae</taxon>
        <taxon>Wolfiporia</taxon>
    </lineage>
</organism>
<reference evidence="3 4" key="1">
    <citation type="journal article" date="2012" name="Science">
        <title>The Paleozoic origin of enzymatic lignin decomposition reconstructed from 31 fungal genomes.</title>
        <authorList>
            <person name="Floudas D."/>
            <person name="Binder M."/>
            <person name="Riley R."/>
            <person name="Barry K."/>
            <person name="Blanchette R.A."/>
            <person name="Henrissat B."/>
            <person name="Martinez A.T."/>
            <person name="Otillar R."/>
            <person name="Spatafora J.W."/>
            <person name="Yadav J.S."/>
            <person name="Aerts A."/>
            <person name="Benoit I."/>
            <person name="Boyd A."/>
            <person name="Carlson A."/>
            <person name="Copeland A."/>
            <person name="Coutinho P.M."/>
            <person name="de Vries R.P."/>
            <person name="Ferreira P."/>
            <person name="Findley K."/>
            <person name="Foster B."/>
            <person name="Gaskell J."/>
            <person name="Glotzer D."/>
            <person name="Gorecki P."/>
            <person name="Heitman J."/>
            <person name="Hesse C."/>
            <person name="Hori C."/>
            <person name="Igarashi K."/>
            <person name="Jurgens J.A."/>
            <person name="Kallen N."/>
            <person name="Kersten P."/>
            <person name="Kohler A."/>
            <person name="Kuees U."/>
            <person name="Kumar T.K.A."/>
            <person name="Kuo A."/>
            <person name="LaButti K."/>
            <person name="Larrondo L.F."/>
            <person name="Lindquist E."/>
            <person name="Ling A."/>
            <person name="Lombard V."/>
            <person name="Lucas S."/>
            <person name="Lundell T."/>
            <person name="Martin R."/>
            <person name="McLaughlin D.J."/>
            <person name="Morgenstern I."/>
            <person name="Morin E."/>
            <person name="Murat C."/>
            <person name="Nagy L.G."/>
            <person name="Nolan M."/>
            <person name="Ohm R.A."/>
            <person name="Patyshakuliyeva A."/>
            <person name="Rokas A."/>
            <person name="Ruiz-Duenas F.J."/>
            <person name="Sabat G."/>
            <person name="Salamov A."/>
            <person name="Samejima M."/>
            <person name="Schmutz J."/>
            <person name="Slot J.C."/>
            <person name="St John F."/>
            <person name="Stenlid J."/>
            <person name="Sun H."/>
            <person name="Sun S."/>
            <person name="Syed K."/>
            <person name="Tsang A."/>
            <person name="Wiebenga A."/>
            <person name="Young D."/>
            <person name="Pisabarro A."/>
            <person name="Eastwood D.C."/>
            <person name="Martin F."/>
            <person name="Cullen D."/>
            <person name="Grigoriev I.V."/>
            <person name="Hibbett D.S."/>
        </authorList>
    </citation>
    <scope>NUCLEOTIDE SEQUENCE [LARGE SCALE GENOMIC DNA]</scope>
    <source>
        <strain evidence="3 4">MD-104</strain>
    </source>
</reference>
<dbReference type="Proteomes" id="UP000218811">
    <property type="component" value="Unassembled WGS sequence"/>
</dbReference>
<feature type="transmembrane region" description="Helical" evidence="1">
    <location>
        <begin position="66"/>
        <end position="89"/>
    </location>
</feature>
<feature type="transmembrane region" description="Helical" evidence="1">
    <location>
        <begin position="144"/>
        <end position="166"/>
    </location>
</feature>
<dbReference type="OMA" id="ENEPHIF"/>
<evidence type="ECO:0000256" key="1">
    <source>
        <dbReference type="SAM" id="Phobius"/>
    </source>
</evidence>
<dbReference type="InterPro" id="IPR045340">
    <property type="entry name" value="DUF6533"/>
</dbReference>
<feature type="transmembrane region" description="Helical" evidence="1">
    <location>
        <begin position="31"/>
        <end position="54"/>
    </location>
</feature>
<keyword evidence="1" id="KW-0472">Membrane</keyword>